<proteinExistence type="inferred from homology"/>
<sequence>MTALLFKQLPARHLAQWSFVSASLGATHHASTRSRNYETASIFNKVSDSMHAFPRPTDPAYFTGNPQYFTLLRQLNALIRKHNIDFKSTPKTTGSWQSLSSMAKSFHMRIRETDYTDLTHRLNLLYSSQDLDPIIKTLLQKFVPIGRTLSQPKTIVRTLDTEGRSYTIGSRKTARAQCWLIPGDGQIYINGIKLHRYFPDLSNRETVVRPFEMTNRLLRFNTWAIVTGGGSTGKADAVAVAVARGIAIHEPKMAEALKDFGMLKIDTRQVERKKTGQPGARKKNTWVRR</sequence>
<evidence type="ECO:0000256" key="4">
    <source>
        <dbReference type="RuleBase" id="RU003815"/>
    </source>
</evidence>
<comment type="similarity">
    <text evidence="1 4">Belongs to the universal ribosomal protein uS9 family.</text>
</comment>
<accession>A0ABQ8FJA6</accession>
<evidence type="ECO:0000313" key="6">
    <source>
        <dbReference type="EMBL" id="KAH6599257.1"/>
    </source>
</evidence>
<dbReference type="PANTHER" id="PTHR21569">
    <property type="entry name" value="RIBOSOMAL PROTEIN S9"/>
    <property type="match status" value="1"/>
</dbReference>
<evidence type="ECO:0008006" key="8">
    <source>
        <dbReference type="Google" id="ProtNLM"/>
    </source>
</evidence>
<evidence type="ECO:0000256" key="2">
    <source>
        <dbReference type="ARBA" id="ARBA00022980"/>
    </source>
</evidence>
<dbReference type="SUPFAM" id="SSF54211">
    <property type="entry name" value="Ribosomal protein S5 domain 2-like"/>
    <property type="match status" value="1"/>
</dbReference>
<keyword evidence="3 4" id="KW-0687">Ribonucleoprotein</keyword>
<dbReference type="Pfam" id="PF00380">
    <property type="entry name" value="Ribosomal_S9"/>
    <property type="match status" value="1"/>
</dbReference>
<organism evidence="6 7">
    <name type="scientific">Batrachochytrium salamandrivorans</name>
    <dbReference type="NCBI Taxonomy" id="1357716"/>
    <lineage>
        <taxon>Eukaryota</taxon>
        <taxon>Fungi</taxon>
        <taxon>Fungi incertae sedis</taxon>
        <taxon>Chytridiomycota</taxon>
        <taxon>Chytridiomycota incertae sedis</taxon>
        <taxon>Chytridiomycetes</taxon>
        <taxon>Rhizophydiales</taxon>
        <taxon>Rhizophydiales incertae sedis</taxon>
        <taxon>Batrachochytrium</taxon>
    </lineage>
</organism>
<feature type="compositionally biased region" description="Basic residues" evidence="5">
    <location>
        <begin position="280"/>
        <end position="289"/>
    </location>
</feature>
<dbReference type="Gene3D" id="3.30.230.10">
    <property type="match status" value="1"/>
</dbReference>
<reference evidence="6 7" key="1">
    <citation type="submission" date="2021-02" db="EMBL/GenBank/DDBJ databases">
        <title>Variation within the Batrachochytrium salamandrivorans European outbreak.</title>
        <authorList>
            <person name="Kelly M."/>
            <person name="Pasmans F."/>
            <person name="Shea T.P."/>
            <person name="Munoz J.F."/>
            <person name="Carranza S."/>
            <person name="Cuomo C.A."/>
            <person name="Martel A."/>
        </authorList>
    </citation>
    <scope>NUCLEOTIDE SEQUENCE [LARGE SCALE GENOMIC DNA]</scope>
    <source>
        <strain evidence="6 7">AMFP18/2</strain>
    </source>
</reference>
<keyword evidence="7" id="KW-1185">Reference proteome</keyword>
<dbReference type="EMBL" id="JAFCIX010000073">
    <property type="protein sequence ID" value="KAH6599257.1"/>
    <property type="molecule type" value="Genomic_DNA"/>
</dbReference>
<keyword evidence="2 4" id="KW-0689">Ribosomal protein</keyword>
<protein>
    <recommendedName>
        <fullName evidence="8">Ribosomal protein S9</fullName>
    </recommendedName>
</protein>
<comment type="caution">
    <text evidence="6">The sequence shown here is derived from an EMBL/GenBank/DDBJ whole genome shotgun (WGS) entry which is preliminary data.</text>
</comment>
<evidence type="ECO:0000256" key="3">
    <source>
        <dbReference type="ARBA" id="ARBA00023274"/>
    </source>
</evidence>
<dbReference type="InterPro" id="IPR014721">
    <property type="entry name" value="Ribsml_uS5_D2-typ_fold_subgr"/>
</dbReference>
<gene>
    <name evidence="6" type="ORF">BASA50_003143</name>
</gene>
<dbReference type="PROSITE" id="PS00360">
    <property type="entry name" value="RIBOSOMAL_S9"/>
    <property type="match status" value="1"/>
</dbReference>
<evidence type="ECO:0000313" key="7">
    <source>
        <dbReference type="Proteomes" id="UP001648503"/>
    </source>
</evidence>
<dbReference type="InterPro" id="IPR020568">
    <property type="entry name" value="Ribosomal_Su5_D2-typ_SF"/>
</dbReference>
<dbReference type="InterPro" id="IPR000754">
    <property type="entry name" value="Ribosomal_uS9"/>
</dbReference>
<feature type="region of interest" description="Disordered" evidence="5">
    <location>
        <begin position="270"/>
        <end position="289"/>
    </location>
</feature>
<name>A0ABQ8FJA6_9FUNG</name>
<evidence type="ECO:0000256" key="1">
    <source>
        <dbReference type="ARBA" id="ARBA00005251"/>
    </source>
</evidence>
<dbReference type="Proteomes" id="UP001648503">
    <property type="component" value="Unassembled WGS sequence"/>
</dbReference>
<evidence type="ECO:0000256" key="5">
    <source>
        <dbReference type="SAM" id="MobiDB-lite"/>
    </source>
</evidence>
<dbReference type="PANTHER" id="PTHR21569:SF1">
    <property type="entry name" value="SMALL RIBOSOMAL SUBUNIT PROTEIN US9M"/>
    <property type="match status" value="1"/>
</dbReference>
<dbReference type="InterPro" id="IPR020574">
    <property type="entry name" value="Ribosomal_uS9_CS"/>
</dbReference>